<feature type="transmembrane region" description="Helical" evidence="9">
    <location>
        <begin position="97"/>
        <end position="119"/>
    </location>
</feature>
<evidence type="ECO:0000259" key="10">
    <source>
        <dbReference type="Pfam" id="PF04290"/>
    </source>
</evidence>
<accession>A0ABU1FU95</accession>
<evidence type="ECO:0000256" key="8">
    <source>
        <dbReference type="ARBA" id="ARBA00038436"/>
    </source>
</evidence>
<evidence type="ECO:0000256" key="2">
    <source>
        <dbReference type="ARBA" id="ARBA00022448"/>
    </source>
</evidence>
<keyword evidence="5 9" id="KW-0812">Transmembrane</keyword>
<keyword evidence="3" id="KW-1003">Cell membrane</keyword>
<feature type="transmembrane region" description="Helical" evidence="9">
    <location>
        <begin position="139"/>
        <end position="160"/>
    </location>
</feature>
<keyword evidence="4" id="KW-0997">Cell inner membrane</keyword>
<evidence type="ECO:0000256" key="3">
    <source>
        <dbReference type="ARBA" id="ARBA00022475"/>
    </source>
</evidence>
<evidence type="ECO:0000256" key="7">
    <source>
        <dbReference type="ARBA" id="ARBA00023136"/>
    </source>
</evidence>
<dbReference type="Pfam" id="PF04290">
    <property type="entry name" value="DctQ"/>
    <property type="match status" value="1"/>
</dbReference>
<evidence type="ECO:0000256" key="4">
    <source>
        <dbReference type="ARBA" id="ARBA00022519"/>
    </source>
</evidence>
<sequence length="174" mass="18905">MTHSEAEQKRPGIGGRAVTLMARLLAGVAMVIIVFMMVATVADVLRRETTGRAIPGVIEMGEVLMVASVFLGLAFAETRGAHVHMNIVLRRLPERTAAVVTSVGLVLVLLVVGWMAIVTGERAWAAFQTQEYRFGLVQIPVWPARIALALGLAAYFFSLLPRLSDALRKIRSVP</sequence>
<comment type="caution">
    <text evidence="11">The sequence shown here is derived from an EMBL/GenBank/DDBJ whole genome shotgun (WGS) entry which is preliminary data.</text>
</comment>
<evidence type="ECO:0000256" key="9">
    <source>
        <dbReference type="SAM" id="Phobius"/>
    </source>
</evidence>
<proteinExistence type="inferred from homology"/>
<keyword evidence="7 9" id="KW-0472">Membrane</keyword>
<reference evidence="12" key="1">
    <citation type="submission" date="2023-07" db="EMBL/GenBank/DDBJ databases">
        <title>Description of three actinobacteria isolated from air of manufacturing shop in a pharmaceutical factory.</title>
        <authorList>
            <person name="Zhang D.-F."/>
        </authorList>
    </citation>
    <scope>NUCLEOTIDE SEQUENCE [LARGE SCALE GENOMIC DNA]</scope>
    <source>
        <strain evidence="12">CCTCC AB 207010</strain>
    </source>
</reference>
<evidence type="ECO:0000256" key="1">
    <source>
        <dbReference type="ARBA" id="ARBA00004429"/>
    </source>
</evidence>
<dbReference type="EMBL" id="JAVKGT010000021">
    <property type="protein sequence ID" value="MDR5712250.1"/>
    <property type="molecule type" value="Genomic_DNA"/>
</dbReference>
<evidence type="ECO:0000313" key="12">
    <source>
        <dbReference type="Proteomes" id="UP001260872"/>
    </source>
</evidence>
<organism evidence="11 12">
    <name type="scientific">Nesterenkonia flava</name>
    <dbReference type="NCBI Taxonomy" id="469799"/>
    <lineage>
        <taxon>Bacteria</taxon>
        <taxon>Bacillati</taxon>
        <taxon>Actinomycetota</taxon>
        <taxon>Actinomycetes</taxon>
        <taxon>Micrococcales</taxon>
        <taxon>Micrococcaceae</taxon>
        <taxon>Nesterenkonia</taxon>
    </lineage>
</organism>
<gene>
    <name evidence="11" type="ORF">RH857_08925</name>
</gene>
<keyword evidence="12" id="KW-1185">Reference proteome</keyword>
<dbReference type="PANTHER" id="PTHR35011">
    <property type="entry name" value="2,3-DIKETO-L-GULONATE TRAP TRANSPORTER SMALL PERMEASE PROTEIN YIAM"/>
    <property type="match status" value="1"/>
</dbReference>
<evidence type="ECO:0000256" key="5">
    <source>
        <dbReference type="ARBA" id="ARBA00022692"/>
    </source>
</evidence>
<keyword evidence="2" id="KW-0813">Transport</keyword>
<evidence type="ECO:0000256" key="6">
    <source>
        <dbReference type="ARBA" id="ARBA00022989"/>
    </source>
</evidence>
<comment type="similarity">
    <text evidence="8">Belongs to the TRAP transporter small permease family.</text>
</comment>
<protein>
    <submittedName>
        <fullName evidence="11">TRAP transporter small permease</fullName>
    </submittedName>
</protein>
<evidence type="ECO:0000313" key="11">
    <source>
        <dbReference type="EMBL" id="MDR5712250.1"/>
    </source>
</evidence>
<dbReference type="InterPro" id="IPR007387">
    <property type="entry name" value="TRAP_DctQ"/>
</dbReference>
<dbReference type="PANTHER" id="PTHR35011:SF10">
    <property type="entry name" value="TRAP TRANSPORTER SMALL PERMEASE PROTEIN"/>
    <property type="match status" value="1"/>
</dbReference>
<dbReference type="InterPro" id="IPR055348">
    <property type="entry name" value="DctQ"/>
</dbReference>
<dbReference type="Proteomes" id="UP001260872">
    <property type="component" value="Unassembled WGS sequence"/>
</dbReference>
<feature type="domain" description="Tripartite ATP-independent periplasmic transporters DctQ component" evidence="10">
    <location>
        <begin position="36"/>
        <end position="167"/>
    </location>
</feature>
<keyword evidence="6 9" id="KW-1133">Transmembrane helix</keyword>
<name>A0ABU1FU95_9MICC</name>
<comment type="subcellular location">
    <subcellularLocation>
        <location evidence="1">Cell inner membrane</location>
        <topology evidence="1">Multi-pass membrane protein</topology>
    </subcellularLocation>
</comment>
<feature type="transmembrane region" description="Helical" evidence="9">
    <location>
        <begin position="54"/>
        <end position="76"/>
    </location>
</feature>
<feature type="transmembrane region" description="Helical" evidence="9">
    <location>
        <begin position="20"/>
        <end position="42"/>
    </location>
</feature>
<dbReference type="RefSeq" id="WP_310537631.1">
    <property type="nucleotide sequence ID" value="NZ_BAAAOC010000086.1"/>
</dbReference>